<evidence type="ECO:0000313" key="3">
    <source>
        <dbReference type="Proteomes" id="UP001331761"/>
    </source>
</evidence>
<keyword evidence="3" id="KW-1185">Reference proteome</keyword>
<name>A0AAN8FSA4_TRICO</name>
<dbReference type="Pfam" id="PF06119">
    <property type="entry name" value="NIDO"/>
    <property type="match status" value="1"/>
</dbReference>
<evidence type="ECO:0000313" key="2">
    <source>
        <dbReference type="EMBL" id="KAK5975013.1"/>
    </source>
</evidence>
<dbReference type="PANTHER" id="PTHR13802:SF60">
    <property type="entry name" value="PROTEIN CBG06057"/>
    <property type="match status" value="1"/>
</dbReference>
<sequence>MLTAGQTIDLHLSFPFYGGLYNYTTISVNGYLAFATVLDQGPTINVGPESTDWPRQQDPAMIAPYLCKQQIPQSGNPAMRAGIYYRLILRQSLFGRDSNSNLNLGGTMQQSSFFGQRPELACPGTAESYARCDAQSDYFLDEMMRWLQEGVAGASMFRADAALVVTWHNTASAIAGRSDIDAGQSATYQAIWLTDQPGRLSYVILNYDRLGFDAQDFRANSRSGRCR</sequence>
<gene>
    <name evidence="2" type="ORF">GCK32_015085</name>
</gene>
<dbReference type="SMART" id="SM00539">
    <property type="entry name" value="NIDO"/>
    <property type="match status" value="1"/>
</dbReference>
<evidence type="ECO:0000259" key="1">
    <source>
        <dbReference type="PROSITE" id="PS51220"/>
    </source>
</evidence>
<feature type="domain" description="NIDO" evidence="1">
    <location>
        <begin position="112"/>
        <end position="227"/>
    </location>
</feature>
<dbReference type="InterPro" id="IPR003886">
    <property type="entry name" value="NIDO_dom"/>
</dbReference>
<organism evidence="2 3">
    <name type="scientific">Trichostrongylus colubriformis</name>
    <name type="common">Black scour worm</name>
    <dbReference type="NCBI Taxonomy" id="6319"/>
    <lineage>
        <taxon>Eukaryota</taxon>
        <taxon>Metazoa</taxon>
        <taxon>Ecdysozoa</taxon>
        <taxon>Nematoda</taxon>
        <taxon>Chromadorea</taxon>
        <taxon>Rhabditida</taxon>
        <taxon>Rhabditina</taxon>
        <taxon>Rhabditomorpha</taxon>
        <taxon>Strongyloidea</taxon>
        <taxon>Trichostrongylidae</taxon>
        <taxon>Trichostrongylus</taxon>
    </lineage>
</organism>
<dbReference type="EMBL" id="WIXE01013539">
    <property type="protein sequence ID" value="KAK5975013.1"/>
    <property type="molecule type" value="Genomic_DNA"/>
</dbReference>
<feature type="non-terminal residue" evidence="2">
    <location>
        <position position="227"/>
    </location>
</feature>
<dbReference type="Proteomes" id="UP001331761">
    <property type="component" value="Unassembled WGS sequence"/>
</dbReference>
<comment type="caution">
    <text evidence="2">The sequence shown here is derived from an EMBL/GenBank/DDBJ whole genome shotgun (WGS) entry which is preliminary data.</text>
</comment>
<accession>A0AAN8FSA4</accession>
<dbReference type="AlphaFoldDB" id="A0AAN8FSA4"/>
<reference evidence="2 3" key="1">
    <citation type="submission" date="2019-10" db="EMBL/GenBank/DDBJ databases">
        <title>Assembly and Annotation for the nematode Trichostrongylus colubriformis.</title>
        <authorList>
            <person name="Martin J."/>
        </authorList>
    </citation>
    <scope>NUCLEOTIDE SEQUENCE [LARGE SCALE GENOMIC DNA]</scope>
    <source>
        <strain evidence="2">G859</strain>
        <tissue evidence="2">Whole worm</tissue>
    </source>
</reference>
<dbReference type="GO" id="GO:0007160">
    <property type="term" value="P:cell-matrix adhesion"/>
    <property type="evidence" value="ECO:0007669"/>
    <property type="project" value="InterPro"/>
</dbReference>
<dbReference type="PANTHER" id="PTHR13802">
    <property type="entry name" value="MUCIN 4-RELATED"/>
    <property type="match status" value="1"/>
</dbReference>
<protein>
    <submittedName>
        <fullName evidence="2">Protein mesh</fullName>
    </submittedName>
</protein>
<proteinExistence type="predicted"/>
<dbReference type="InterPro" id="IPR051495">
    <property type="entry name" value="Epithelial_Barrier/Signaling"/>
</dbReference>
<dbReference type="PROSITE" id="PS51220">
    <property type="entry name" value="NIDO"/>
    <property type="match status" value="1"/>
</dbReference>